<dbReference type="Gene3D" id="3.40.50.1110">
    <property type="entry name" value="SGNH hydrolase"/>
    <property type="match status" value="1"/>
</dbReference>
<dbReference type="GO" id="GO:0006629">
    <property type="term" value="P:lipid metabolic process"/>
    <property type="evidence" value="ECO:0007669"/>
    <property type="project" value="InterPro"/>
</dbReference>
<evidence type="ECO:0000256" key="3">
    <source>
        <dbReference type="ARBA" id="ARBA00022801"/>
    </source>
</evidence>
<dbReference type="InterPro" id="IPR008265">
    <property type="entry name" value="Lipase_GDSL_AS"/>
</dbReference>
<evidence type="ECO:0000256" key="1">
    <source>
        <dbReference type="ARBA" id="ARBA00008668"/>
    </source>
</evidence>
<evidence type="ECO:0000256" key="2">
    <source>
        <dbReference type="ARBA" id="ARBA00022729"/>
    </source>
</evidence>
<dbReference type="GO" id="GO:0004622">
    <property type="term" value="F:phosphatidylcholine lysophospholipase activity"/>
    <property type="evidence" value="ECO:0007669"/>
    <property type="project" value="UniProtKB-ARBA"/>
</dbReference>
<accession>A0A2S7VVS4</accession>
<dbReference type="InterPro" id="IPR036514">
    <property type="entry name" value="SGNH_hydro_sf"/>
</dbReference>
<evidence type="ECO:0000259" key="4">
    <source>
        <dbReference type="Pfam" id="PF13472"/>
    </source>
</evidence>
<gene>
    <name evidence="5" type="ORF">BTO08_01685</name>
</gene>
<keyword evidence="3" id="KW-0378">Hydrolase</keyword>
<dbReference type="CDD" id="cd01822">
    <property type="entry name" value="Lysophospholipase_L1_like"/>
    <property type="match status" value="1"/>
</dbReference>
<comment type="caution">
    <text evidence="5">The sequence shown here is derived from an EMBL/GenBank/DDBJ whole genome shotgun (WGS) entry which is preliminary data.</text>
</comment>
<keyword evidence="2" id="KW-0732">Signal</keyword>
<sequence>MIRILSLLMLVFSSTALSQTLLVLGDSLSAGYQMPAEKSWPALLPPLLEQQKQPTTIVNASISGDTSGNGLARLPALLEQHKPDFVLIELGANDGLRGFNPKILRNNLSQMINEIQKVGSQPLLMQIEVPPNYGKRYNELFRNTYPSLSKDTNVPLLPFFLIDIIVKPELMMKDGLHPTAQAQPLIAQFMAKHLQPYLNKESSQ</sequence>
<organism evidence="5 6">
    <name type="scientific">Photobacterium angustum</name>
    <dbReference type="NCBI Taxonomy" id="661"/>
    <lineage>
        <taxon>Bacteria</taxon>
        <taxon>Pseudomonadati</taxon>
        <taxon>Pseudomonadota</taxon>
        <taxon>Gammaproteobacteria</taxon>
        <taxon>Vibrionales</taxon>
        <taxon>Vibrionaceae</taxon>
        <taxon>Photobacterium</taxon>
    </lineage>
</organism>
<name>A0A2S7VVS4_PHOAN</name>
<dbReference type="OrthoDB" id="9786188at2"/>
<protein>
    <submittedName>
        <fullName evidence="5">Arylesterase</fullName>
    </submittedName>
</protein>
<dbReference type="Proteomes" id="UP000238730">
    <property type="component" value="Unassembled WGS sequence"/>
</dbReference>
<dbReference type="InterPro" id="IPR051532">
    <property type="entry name" value="Ester_Hydrolysis_Enzymes"/>
</dbReference>
<evidence type="ECO:0000313" key="5">
    <source>
        <dbReference type="EMBL" id="PQJ66220.1"/>
    </source>
</evidence>
<dbReference type="FunFam" id="3.40.50.1110:FF:000001">
    <property type="entry name" value="Multifunctional acyl-CoA thioesterase I"/>
    <property type="match status" value="1"/>
</dbReference>
<dbReference type="PROSITE" id="PS01098">
    <property type="entry name" value="LIPASE_GDSL_SER"/>
    <property type="match status" value="1"/>
</dbReference>
<dbReference type="PANTHER" id="PTHR30383:SF24">
    <property type="entry name" value="THIOESTERASE 1_PROTEASE 1_LYSOPHOSPHOLIPASE L1"/>
    <property type="match status" value="1"/>
</dbReference>
<reference evidence="5 6" key="1">
    <citation type="submission" date="2016-12" db="EMBL/GenBank/DDBJ databases">
        <title>Diversity of luminous bacteria.</title>
        <authorList>
            <person name="Yoshizawa S."/>
            <person name="Kogure K."/>
        </authorList>
    </citation>
    <scope>NUCLEOTIDE SEQUENCE [LARGE SCALE GENOMIC DNA]</scope>
    <source>
        <strain evidence="5 6">LC1-200</strain>
    </source>
</reference>
<dbReference type="InterPro" id="IPR013830">
    <property type="entry name" value="SGNH_hydro"/>
</dbReference>
<feature type="domain" description="SGNH hydrolase-type esterase" evidence="4">
    <location>
        <begin position="23"/>
        <end position="181"/>
    </location>
</feature>
<dbReference type="SUPFAM" id="SSF52266">
    <property type="entry name" value="SGNH hydrolase"/>
    <property type="match status" value="1"/>
</dbReference>
<dbReference type="RefSeq" id="WP_105059624.1">
    <property type="nucleotide sequence ID" value="NZ_JAKJTG010000017.1"/>
</dbReference>
<evidence type="ECO:0000313" key="6">
    <source>
        <dbReference type="Proteomes" id="UP000238730"/>
    </source>
</evidence>
<dbReference type="PANTHER" id="PTHR30383">
    <property type="entry name" value="THIOESTERASE 1/PROTEASE 1/LYSOPHOSPHOLIPASE L1"/>
    <property type="match status" value="1"/>
</dbReference>
<dbReference type="AlphaFoldDB" id="A0A2S7VVS4"/>
<proteinExistence type="inferred from homology"/>
<comment type="similarity">
    <text evidence="1">Belongs to the 'GDSL' lipolytic enzyme family.</text>
</comment>
<dbReference type="Pfam" id="PF13472">
    <property type="entry name" value="Lipase_GDSL_2"/>
    <property type="match status" value="1"/>
</dbReference>
<dbReference type="EMBL" id="MSCJ01000001">
    <property type="protein sequence ID" value="PQJ66220.1"/>
    <property type="molecule type" value="Genomic_DNA"/>
</dbReference>
<dbReference type="NCBIfam" id="NF007819">
    <property type="entry name" value="PRK10528.1"/>
    <property type="match status" value="1"/>
</dbReference>